<accession>A0A329WUP3</accession>
<sequence length="66" mass="7584">MAKRKIMFKATAASYTRNYVNKAVVKDINEISINSGKEDFSIIHLNRKLSKEHTYENNMSSLQTTC</sequence>
<dbReference type="AlphaFoldDB" id="A0A329WUP3"/>
<dbReference type="RefSeq" id="WP_112896819.1">
    <property type="nucleotide sequence ID" value="NZ_CAWNYH010000065.1"/>
</dbReference>
<reference evidence="1 2" key="1">
    <citation type="journal article" date="2018" name="Int. J. Syst. Evol. Microbiol.">
        <title>Whole-genome-based revisit of Photorhabdus phylogeny: proposal for the elevation of most Photorhabdus subspecies to the species level and description of one novel species Photorhabdus bodei sp. nov., and one novel subspecies Photorhabdus laumondii subsp. clarkei subsp. nov.</title>
        <authorList>
            <person name="Machado R.A.R."/>
            <person name="Wuthrich D."/>
            <person name="Kuhnert P."/>
            <person name="Arce C.C.M."/>
            <person name="Thonen L."/>
            <person name="Ruiz C."/>
            <person name="Zhang X."/>
            <person name="Robert C.A.M."/>
            <person name="Karimi J."/>
            <person name="Kamali S."/>
            <person name="Ma J."/>
            <person name="Bruggmann R."/>
            <person name="Erb M."/>
        </authorList>
    </citation>
    <scope>NUCLEOTIDE SEQUENCE [LARGE SCALE GENOMIC DNA]</scope>
    <source>
        <strain evidence="1 2">LJ24-63</strain>
    </source>
</reference>
<organism evidence="1 2">
    <name type="scientific">Photorhabdus bodei</name>
    <dbReference type="NCBI Taxonomy" id="2029681"/>
    <lineage>
        <taxon>Bacteria</taxon>
        <taxon>Pseudomonadati</taxon>
        <taxon>Pseudomonadota</taxon>
        <taxon>Gammaproteobacteria</taxon>
        <taxon>Enterobacterales</taxon>
        <taxon>Morganellaceae</taxon>
        <taxon>Photorhabdus</taxon>
    </lineage>
</organism>
<name>A0A329WUP3_9GAMM</name>
<comment type="caution">
    <text evidence="1">The sequence shown here is derived from an EMBL/GenBank/DDBJ whole genome shotgun (WGS) entry which is preliminary data.</text>
</comment>
<evidence type="ECO:0000313" key="2">
    <source>
        <dbReference type="Proteomes" id="UP000250919"/>
    </source>
</evidence>
<dbReference type="EMBL" id="NSCM01000065">
    <property type="protein sequence ID" value="RAX07330.1"/>
    <property type="molecule type" value="Genomic_DNA"/>
</dbReference>
<proteinExistence type="predicted"/>
<dbReference type="GeneID" id="88808311"/>
<protein>
    <submittedName>
        <fullName evidence="1">Uncharacterized protein</fullName>
    </submittedName>
</protein>
<dbReference type="Proteomes" id="UP000250919">
    <property type="component" value="Unassembled WGS sequence"/>
</dbReference>
<evidence type="ECO:0000313" key="1">
    <source>
        <dbReference type="EMBL" id="RAX07330.1"/>
    </source>
</evidence>
<gene>
    <name evidence="1" type="ORF">CKY02_21165</name>
</gene>